<dbReference type="PANTHER" id="PTHR11692:SF0">
    <property type="entry name" value="BIFUNCTIONAL PURINE BIOSYNTHESIS PROTEIN ATIC"/>
    <property type="match status" value="1"/>
</dbReference>
<evidence type="ECO:0000259" key="16">
    <source>
        <dbReference type="PROSITE" id="PS51855"/>
    </source>
</evidence>
<evidence type="ECO:0000256" key="6">
    <source>
        <dbReference type="ARBA" id="ARBA00012712"/>
    </source>
</evidence>
<gene>
    <name evidence="17" type="ORF">GBAR_LOCUS11878</name>
</gene>
<comment type="caution">
    <text evidence="17">The sequence shown here is derived from an EMBL/GenBank/DDBJ whole genome shotgun (WGS) entry which is preliminary data.</text>
</comment>
<sequence>NQPRRTPLRALLSVYDKTGLTDFARALHDSGYALVSTGGTQAAIANAGIPVQHVEDLTGFPEILDGRVKSLHPAIYGGILARRDIAEHNAQLAEHGIGTIDVVASNLYPFVDTVSRPDATLIDALENIDIGGPTMIRGAAKNFPHVIVVVDPADYGWIAERLAAGEDLTQDERRSLARKAFQHVALYDTTISQYLGEDALELDETTFGFSRLSTLRYGENPHQQAGLYAAPLSSGGIVRAKQLHGIDMSYTNYLDADAAWRVVADFDQPAATVIKHTNPCGLAVHDDQPTAYRHAFEGDSVSAYGGIVAFNSHAHRCDRAGNARRPVRHIIAPAYEEAALDVLRRRRRTRLLEVQPASGPQEGLDVRLVSGGALVQQTDDIAESPADWKVVTEREPTDAELADLTFAWKAAKHIKSNTIVLAKDNTLVGMGAGQPNRVVSVHLALRIAEDKAKGSVLASDAFFPFADNIEMAAAGGITAIAEPGGSIRDDEVIAAANEHNIAMLFTGTRHFRH</sequence>
<comment type="subunit">
    <text evidence="13">Homodimer. Associates with internalized INSR complexes on Golgi/endosomal membranes. Interacts with INSR; ATIC together with PRKAA2/AMPK2 and HACD3/PTPLAD1 is proposed to be part of a signaling network regulating INSR autophosphorylation and endocytosis.</text>
</comment>
<reference evidence="17" key="1">
    <citation type="submission" date="2023-03" db="EMBL/GenBank/DDBJ databases">
        <authorList>
            <person name="Steffen K."/>
            <person name="Cardenas P."/>
        </authorList>
    </citation>
    <scope>NUCLEOTIDE SEQUENCE</scope>
</reference>
<protein>
    <recommendedName>
        <fullName evidence="7">Bifunctional purine biosynthesis protein ATIC</fullName>
        <ecNumber evidence="5">2.1.2.3</ecNumber>
        <ecNumber evidence="6">3.5.4.10</ecNumber>
    </recommendedName>
    <alternativeName>
        <fullName evidence="12">AICAR transformylase/inosine monophosphate cyclohydrolase</fullName>
    </alternativeName>
</protein>
<evidence type="ECO:0000256" key="3">
    <source>
        <dbReference type="ARBA" id="ARBA00004954"/>
    </source>
</evidence>
<evidence type="ECO:0000313" key="18">
    <source>
        <dbReference type="Proteomes" id="UP001174909"/>
    </source>
</evidence>
<dbReference type="InterPro" id="IPR011607">
    <property type="entry name" value="MGS-like_dom"/>
</dbReference>
<dbReference type="InterPro" id="IPR024051">
    <property type="entry name" value="AICAR_Tfase_dup_dom_sf"/>
</dbReference>
<dbReference type="EC" id="2.1.2.3" evidence="5"/>
<feature type="non-terminal residue" evidence="17">
    <location>
        <position position="1"/>
    </location>
</feature>
<dbReference type="Pfam" id="PF01808">
    <property type="entry name" value="AICARFT_IMPCHas"/>
    <property type="match status" value="1"/>
</dbReference>
<keyword evidence="10" id="KW-0378">Hydrolase</keyword>
<dbReference type="Pfam" id="PF02142">
    <property type="entry name" value="MGS"/>
    <property type="match status" value="1"/>
</dbReference>
<dbReference type="SMART" id="SM00851">
    <property type="entry name" value="MGS"/>
    <property type="match status" value="1"/>
</dbReference>
<evidence type="ECO:0000256" key="9">
    <source>
        <dbReference type="ARBA" id="ARBA00022755"/>
    </source>
</evidence>
<comment type="catalytic activity">
    <reaction evidence="15">
        <text>IMP + H2O = 5-formamido-1-(5-phospho-D-ribosyl)imidazole-4-carboxamide</text>
        <dbReference type="Rhea" id="RHEA:18445"/>
        <dbReference type="ChEBI" id="CHEBI:15377"/>
        <dbReference type="ChEBI" id="CHEBI:58053"/>
        <dbReference type="ChEBI" id="CHEBI:58467"/>
        <dbReference type="EC" id="3.5.4.10"/>
    </reaction>
    <physiologicalReaction direction="right-to-left" evidence="15">
        <dbReference type="Rhea" id="RHEA:18447"/>
    </physiologicalReaction>
</comment>
<comment type="catalytic activity">
    <reaction evidence="14">
        <text>(6R)-10-formyltetrahydrofolate + 5-amino-1-(5-phospho-beta-D-ribosyl)imidazole-4-carboxamide = 5-formamido-1-(5-phospho-D-ribosyl)imidazole-4-carboxamide + (6S)-5,6,7,8-tetrahydrofolate</text>
        <dbReference type="Rhea" id="RHEA:22192"/>
        <dbReference type="ChEBI" id="CHEBI:57453"/>
        <dbReference type="ChEBI" id="CHEBI:58467"/>
        <dbReference type="ChEBI" id="CHEBI:58475"/>
        <dbReference type="ChEBI" id="CHEBI:195366"/>
        <dbReference type="EC" id="2.1.2.3"/>
    </reaction>
    <physiologicalReaction direction="left-to-right" evidence="14">
        <dbReference type="Rhea" id="RHEA:22193"/>
    </physiologicalReaction>
</comment>
<comment type="similarity">
    <text evidence="4">Belongs to the PurH family.</text>
</comment>
<comment type="catalytic activity">
    <reaction evidence="1">
        <text>10-formyldihydrofolate + 5-amino-1-(5-phospho-beta-D-ribosyl)imidazole-4-carboxamide = 5-formamido-1-(5-phospho-D-ribosyl)imidazole-4-carboxamide + 7,8-dihydrofolate</text>
        <dbReference type="Rhea" id="RHEA:59144"/>
        <dbReference type="ChEBI" id="CHEBI:57451"/>
        <dbReference type="ChEBI" id="CHEBI:57452"/>
        <dbReference type="ChEBI" id="CHEBI:58467"/>
        <dbReference type="ChEBI" id="CHEBI:58475"/>
    </reaction>
    <physiologicalReaction direction="left-to-right" evidence="1">
        <dbReference type="Rhea" id="RHEA:59145"/>
    </physiologicalReaction>
</comment>
<dbReference type="InterPro" id="IPR002695">
    <property type="entry name" value="PurH-like"/>
</dbReference>
<keyword evidence="11" id="KW-0511">Multifunctional enzyme</keyword>
<dbReference type="PIRSF" id="PIRSF000414">
    <property type="entry name" value="AICARFT_IMPCHas"/>
    <property type="match status" value="1"/>
</dbReference>
<evidence type="ECO:0000256" key="7">
    <source>
        <dbReference type="ARBA" id="ARBA00017905"/>
    </source>
</evidence>
<comment type="pathway">
    <text evidence="2">Purine metabolism; IMP biosynthesis via de novo pathway; IMP from 5-formamido-1-(5-phospho-D-ribosyl)imidazole-4-carboxamide: step 1/1.</text>
</comment>
<feature type="domain" description="MGS-like" evidence="16">
    <location>
        <begin position="1"/>
        <end position="150"/>
    </location>
</feature>
<dbReference type="HAMAP" id="MF_00139">
    <property type="entry name" value="PurH"/>
    <property type="match status" value="1"/>
</dbReference>
<dbReference type="Proteomes" id="UP001174909">
    <property type="component" value="Unassembled WGS sequence"/>
</dbReference>
<proteinExistence type="inferred from homology"/>
<evidence type="ECO:0000256" key="13">
    <source>
        <dbReference type="ARBA" id="ARBA00046691"/>
    </source>
</evidence>
<evidence type="ECO:0000256" key="5">
    <source>
        <dbReference type="ARBA" id="ARBA00012253"/>
    </source>
</evidence>
<dbReference type="SUPFAM" id="SSF53927">
    <property type="entry name" value="Cytidine deaminase-like"/>
    <property type="match status" value="1"/>
</dbReference>
<dbReference type="CDD" id="cd01421">
    <property type="entry name" value="IMPCH"/>
    <property type="match status" value="1"/>
</dbReference>
<dbReference type="Gene3D" id="3.40.50.1380">
    <property type="entry name" value="Methylglyoxal synthase-like domain"/>
    <property type="match status" value="1"/>
</dbReference>
<dbReference type="Gene3D" id="3.40.140.20">
    <property type="match status" value="2"/>
</dbReference>
<keyword evidence="8" id="KW-0808">Transferase</keyword>
<evidence type="ECO:0000256" key="1">
    <source>
        <dbReference type="ARBA" id="ARBA00000945"/>
    </source>
</evidence>
<organism evidence="17 18">
    <name type="scientific">Geodia barretti</name>
    <name type="common">Barrett's horny sponge</name>
    <dbReference type="NCBI Taxonomy" id="519541"/>
    <lineage>
        <taxon>Eukaryota</taxon>
        <taxon>Metazoa</taxon>
        <taxon>Porifera</taxon>
        <taxon>Demospongiae</taxon>
        <taxon>Heteroscleromorpha</taxon>
        <taxon>Tetractinellida</taxon>
        <taxon>Astrophorina</taxon>
        <taxon>Geodiidae</taxon>
        <taxon>Geodia</taxon>
    </lineage>
</organism>
<evidence type="ECO:0000313" key="17">
    <source>
        <dbReference type="EMBL" id="CAI8019822.1"/>
    </source>
</evidence>
<dbReference type="PANTHER" id="PTHR11692">
    <property type="entry name" value="BIFUNCTIONAL PURINE BIOSYNTHESIS PROTEIN PURH"/>
    <property type="match status" value="1"/>
</dbReference>
<keyword evidence="18" id="KW-1185">Reference proteome</keyword>
<evidence type="ECO:0000256" key="4">
    <source>
        <dbReference type="ARBA" id="ARBA00007667"/>
    </source>
</evidence>
<evidence type="ECO:0000256" key="11">
    <source>
        <dbReference type="ARBA" id="ARBA00023268"/>
    </source>
</evidence>
<dbReference type="FunFam" id="3.40.140.20:FF:000001">
    <property type="entry name" value="Bifunctional purine biosynthesis protein PurH"/>
    <property type="match status" value="1"/>
</dbReference>
<dbReference type="GO" id="GO:0004643">
    <property type="term" value="F:phosphoribosylaminoimidazolecarboxamide formyltransferase activity"/>
    <property type="evidence" value="ECO:0007669"/>
    <property type="project" value="UniProtKB-EC"/>
</dbReference>
<dbReference type="EMBL" id="CASHTH010001778">
    <property type="protein sequence ID" value="CAI8019822.1"/>
    <property type="molecule type" value="Genomic_DNA"/>
</dbReference>
<keyword evidence="9" id="KW-0658">Purine biosynthesis</keyword>
<dbReference type="SMART" id="SM00798">
    <property type="entry name" value="AICARFT_IMPCHas"/>
    <property type="match status" value="1"/>
</dbReference>
<evidence type="ECO:0000256" key="10">
    <source>
        <dbReference type="ARBA" id="ARBA00022801"/>
    </source>
</evidence>
<evidence type="ECO:0000256" key="2">
    <source>
        <dbReference type="ARBA" id="ARBA00004844"/>
    </source>
</evidence>
<dbReference type="FunFam" id="3.40.50.1380:FF:000001">
    <property type="entry name" value="Bifunctional purine biosynthesis protein PurH"/>
    <property type="match status" value="1"/>
</dbReference>
<comment type="pathway">
    <text evidence="3">Purine metabolism; IMP biosynthesis via de novo pathway; 5-formamido-1-(5-phospho-D-ribosyl)imidazole-4-carboxamide from 5-amino-1-(5-phospho-D-ribosyl)imidazole-4-carboxamide (10-formyl THF route): step 1/1.</text>
</comment>
<dbReference type="PROSITE" id="PS51855">
    <property type="entry name" value="MGS"/>
    <property type="match status" value="1"/>
</dbReference>
<evidence type="ECO:0000256" key="8">
    <source>
        <dbReference type="ARBA" id="ARBA00022679"/>
    </source>
</evidence>
<dbReference type="InterPro" id="IPR036914">
    <property type="entry name" value="MGS-like_dom_sf"/>
</dbReference>
<evidence type="ECO:0000256" key="15">
    <source>
        <dbReference type="ARBA" id="ARBA00048341"/>
    </source>
</evidence>
<evidence type="ECO:0000256" key="12">
    <source>
        <dbReference type="ARBA" id="ARBA00032307"/>
    </source>
</evidence>
<dbReference type="InterPro" id="IPR016193">
    <property type="entry name" value="Cytidine_deaminase-like"/>
</dbReference>
<dbReference type="SUPFAM" id="SSF52335">
    <property type="entry name" value="Methylglyoxal synthase-like"/>
    <property type="match status" value="1"/>
</dbReference>
<dbReference type="NCBIfam" id="TIGR00355">
    <property type="entry name" value="purH"/>
    <property type="match status" value="1"/>
</dbReference>
<dbReference type="GO" id="GO:0006189">
    <property type="term" value="P:'de novo' IMP biosynthetic process"/>
    <property type="evidence" value="ECO:0007669"/>
    <property type="project" value="TreeGrafter"/>
</dbReference>
<name>A0AA35RZ55_GEOBA</name>
<dbReference type="NCBIfam" id="NF002049">
    <property type="entry name" value="PRK00881.1"/>
    <property type="match status" value="1"/>
</dbReference>
<accession>A0AA35RZ55</accession>
<dbReference type="EC" id="3.5.4.10" evidence="6"/>
<dbReference type="GO" id="GO:0005829">
    <property type="term" value="C:cytosol"/>
    <property type="evidence" value="ECO:0007669"/>
    <property type="project" value="TreeGrafter"/>
</dbReference>
<dbReference type="GO" id="GO:0003937">
    <property type="term" value="F:IMP cyclohydrolase activity"/>
    <property type="evidence" value="ECO:0007669"/>
    <property type="project" value="UniProtKB-EC"/>
</dbReference>
<evidence type="ECO:0000256" key="14">
    <source>
        <dbReference type="ARBA" id="ARBA00047515"/>
    </source>
</evidence>
<dbReference type="AlphaFoldDB" id="A0AA35RZ55"/>